<feature type="region of interest" description="Disordered" evidence="1">
    <location>
        <begin position="42"/>
        <end position="62"/>
    </location>
</feature>
<sequence>MNEGIAKIRQLPKDPRVWCPAVHPPTVTRAAAEVLRRLRHLQQRRAPRRGPGAPRHSVRLPHGTLAAFARDRLLEVVTHETEREGENAKRTKDSFYALTSNETLLKYPTPAQFFSSPEDGHQHAM</sequence>
<accession>A0A3Q8HG98</accession>
<protein>
    <submittedName>
        <fullName evidence="2">Putative ionotropic receptor 29</fullName>
    </submittedName>
</protein>
<organism evidence="2">
    <name type="scientific">Conopomorpha sinensis</name>
    <name type="common">litch fruit borer</name>
    <dbReference type="NCBI Taxonomy" id="940481"/>
    <lineage>
        <taxon>Eukaryota</taxon>
        <taxon>Metazoa</taxon>
        <taxon>Ecdysozoa</taxon>
        <taxon>Arthropoda</taxon>
        <taxon>Hexapoda</taxon>
        <taxon>Insecta</taxon>
        <taxon>Pterygota</taxon>
        <taxon>Neoptera</taxon>
        <taxon>Endopterygota</taxon>
        <taxon>Lepidoptera</taxon>
        <taxon>Glossata</taxon>
        <taxon>Ditrysia</taxon>
        <taxon>Tineoidea</taxon>
        <taxon>Gracillariidae</taxon>
        <taxon>Conopomorpha</taxon>
    </lineage>
</organism>
<evidence type="ECO:0000256" key="1">
    <source>
        <dbReference type="SAM" id="MobiDB-lite"/>
    </source>
</evidence>
<keyword evidence="2" id="KW-0675">Receptor</keyword>
<reference evidence="2" key="1">
    <citation type="submission" date="2017-08" db="EMBL/GenBank/DDBJ databases">
        <title>Analysis of the Antennal Transcriptome and Chemosensory-related Genes of Conopomorpha sinensis Bradley (Lepidoptera: Gracilariidae).</title>
        <authorList>
            <person name="Li P."/>
            <person name="Liu Y."/>
            <person name="Wang S."/>
            <person name="Sun H."/>
        </authorList>
    </citation>
    <scope>NUCLEOTIDE SEQUENCE</scope>
</reference>
<dbReference type="AlphaFoldDB" id="A0A3Q8HG98"/>
<evidence type="ECO:0000313" key="2">
    <source>
        <dbReference type="EMBL" id="AXY83452.1"/>
    </source>
</evidence>
<dbReference type="EMBL" id="MF625625">
    <property type="protein sequence ID" value="AXY83452.1"/>
    <property type="molecule type" value="mRNA"/>
</dbReference>
<proteinExistence type="evidence at transcript level"/>
<name>A0A3Q8HG98_9NEOP</name>